<organism evidence="10 11">
    <name type="scientific">Hathewaya limosa</name>
    <name type="common">Clostridium limosum</name>
    <dbReference type="NCBI Taxonomy" id="1536"/>
    <lineage>
        <taxon>Bacteria</taxon>
        <taxon>Bacillati</taxon>
        <taxon>Bacillota</taxon>
        <taxon>Clostridia</taxon>
        <taxon>Eubacteriales</taxon>
        <taxon>Clostridiaceae</taxon>
        <taxon>Hathewaya</taxon>
    </lineage>
</organism>
<keyword evidence="4" id="KW-1003">Cell membrane</keyword>
<dbReference type="InterPro" id="IPR047817">
    <property type="entry name" value="ABC2_TM_bact-type"/>
</dbReference>
<sequence>MNNILSITKNILKQAFRRKSNLLTFILLPIIGILISLGVNNNTQSLTKVGLVDLNNTYLSQDMVKSIGDNKNFTIQKVDEKYIEESLLNKYVDCILVIPKGFDKEVYKGDIKKLNIISLRGQDITSWIENYVNYYVENLSHIGKASNNNNKIFDKIYKGYKDKKLKLKDVAIKDISVTKSVTRQSIGFLLVFMLMASSVTSNFIMKDKCNRTYFRTFCAPVSKTEYIISNILANFVIFLIQILLILFMSLKVFKMSFYISTPIMFMILCSFGLACIGFGIVISAFSKTISQASQLSNVLIVPTCMLAGCYWPIEIMPKWLQNYSNLFPQAWIIKTIEAMQYGKSFSEVYINIVFVLIFAVVLFAIGIFKMYRDENLKNIL</sequence>
<comment type="subcellular location">
    <subcellularLocation>
        <location evidence="1">Cell membrane</location>
        <topology evidence="1">Multi-pass membrane protein</topology>
    </subcellularLocation>
</comment>
<evidence type="ECO:0000313" key="11">
    <source>
        <dbReference type="Proteomes" id="UP001224418"/>
    </source>
</evidence>
<feature type="transmembrane region" description="Helical" evidence="8">
    <location>
        <begin position="186"/>
        <end position="205"/>
    </location>
</feature>
<dbReference type="Proteomes" id="UP001224418">
    <property type="component" value="Unassembled WGS sequence"/>
</dbReference>
<keyword evidence="6 8" id="KW-1133">Transmembrane helix</keyword>
<keyword evidence="11" id="KW-1185">Reference proteome</keyword>
<keyword evidence="7 8" id="KW-0472">Membrane</keyword>
<comment type="caution">
    <text evidence="10">The sequence shown here is derived from an EMBL/GenBank/DDBJ whole genome shotgun (WGS) entry which is preliminary data.</text>
</comment>
<accession>A0ABU0JN29</accession>
<protein>
    <submittedName>
        <fullName evidence="10">ABC-2 type transport system permease protein</fullName>
    </submittedName>
</protein>
<feature type="transmembrane region" description="Helical" evidence="8">
    <location>
        <begin position="262"/>
        <end position="283"/>
    </location>
</feature>
<proteinExistence type="inferred from homology"/>
<dbReference type="InterPro" id="IPR051449">
    <property type="entry name" value="ABC-2_transporter_component"/>
</dbReference>
<dbReference type="RefSeq" id="WP_307354761.1">
    <property type="nucleotide sequence ID" value="NZ_BAAACJ010000024.1"/>
</dbReference>
<feature type="transmembrane region" description="Helical" evidence="8">
    <location>
        <begin position="226"/>
        <end position="250"/>
    </location>
</feature>
<reference evidence="10 11" key="1">
    <citation type="submission" date="2023-07" db="EMBL/GenBank/DDBJ databases">
        <title>Genomic Encyclopedia of Type Strains, Phase IV (KMG-IV): sequencing the most valuable type-strain genomes for metagenomic binning, comparative biology and taxonomic classification.</title>
        <authorList>
            <person name="Goeker M."/>
        </authorList>
    </citation>
    <scope>NUCLEOTIDE SEQUENCE [LARGE SCALE GENOMIC DNA]</scope>
    <source>
        <strain evidence="10 11">DSM 1400</strain>
    </source>
</reference>
<evidence type="ECO:0000256" key="3">
    <source>
        <dbReference type="ARBA" id="ARBA00022448"/>
    </source>
</evidence>
<dbReference type="Gene3D" id="3.40.1710.10">
    <property type="entry name" value="abc type-2 transporter like domain"/>
    <property type="match status" value="1"/>
</dbReference>
<feature type="domain" description="ABC transmembrane type-2" evidence="9">
    <location>
        <begin position="142"/>
        <end position="373"/>
    </location>
</feature>
<feature type="transmembrane region" description="Helical" evidence="8">
    <location>
        <begin position="348"/>
        <end position="368"/>
    </location>
</feature>
<dbReference type="PANTHER" id="PTHR30294:SF45">
    <property type="entry name" value="LINEARMYCIN RESISTANCE PERMEASE PROTEIN LNRN"/>
    <property type="match status" value="1"/>
</dbReference>
<evidence type="ECO:0000256" key="4">
    <source>
        <dbReference type="ARBA" id="ARBA00022475"/>
    </source>
</evidence>
<gene>
    <name evidence="10" type="ORF">QOZ93_000169</name>
</gene>
<dbReference type="EMBL" id="JAUSWN010000001">
    <property type="protein sequence ID" value="MDQ0478468.1"/>
    <property type="molecule type" value="Genomic_DNA"/>
</dbReference>
<evidence type="ECO:0000256" key="6">
    <source>
        <dbReference type="ARBA" id="ARBA00022989"/>
    </source>
</evidence>
<feature type="transmembrane region" description="Helical" evidence="8">
    <location>
        <begin position="295"/>
        <end position="313"/>
    </location>
</feature>
<evidence type="ECO:0000256" key="7">
    <source>
        <dbReference type="ARBA" id="ARBA00023136"/>
    </source>
</evidence>
<evidence type="ECO:0000256" key="5">
    <source>
        <dbReference type="ARBA" id="ARBA00022692"/>
    </source>
</evidence>
<evidence type="ECO:0000256" key="8">
    <source>
        <dbReference type="SAM" id="Phobius"/>
    </source>
</evidence>
<dbReference type="Pfam" id="PF12698">
    <property type="entry name" value="ABC2_membrane_3"/>
    <property type="match status" value="1"/>
</dbReference>
<evidence type="ECO:0000256" key="1">
    <source>
        <dbReference type="ARBA" id="ARBA00004651"/>
    </source>
</evidence>
<dbReference type="PANTHER" id="PTHR30294">
    <property type="entry name" value="MEMBRANE COMPONENT OF ABC TRANSPORTER YHHJ-RELATED"/>
    <property type="match status" value="1"/>
</dbReference>
<feature type="transmembrane region" description="Helical" evidence="8">
    <location>
        <begin position="21"/>
        <end position="39"/>
    </location>
</feature>
<evidence type="ECO:0000256" key="2">
    <source>
        <dbReference type="ARBA" id="ARBA00007783"/>
    </source>
</evidence>
<comment type="similarity">
    <text evidence="2">Belongs to the ABC-2 integral membrane protein family.</text>
</comment>
<evidence type="ECO:0000259" key="9">
    <source>
        <dbReference type="PROSITE" id="PS51012"/>
    </source>
</evidence>
<dbReference type="PROSITE" id="PS51012">
    <property type="entry name" value="ABC_TM2"/>
    <property type="match status" value="1"/>
</dbReference>
<dbReference type="InterPro" id="IPR013525">
    <property type="entry name" value="ABC2_TM"/>
</dbReference>
<keyword evidence="5 8" id="KW-0812">Transmembrane</keyword>
<evidence type="ECO:0000313" key="10">
    <source>
        <dbReference type="EMBL" id="MDQ0478468.1"/>
    </source>
</evidence>
<keyword evidence="3" id="KW-0813">Transport</keyword>
<name>A0ABU0JN29_HATLI</name>